<accession>A0A846WC63</accession>
<name>A0A846WC63_9NOCA</name>
<comment type="caution">
    <text evidence="1">The sequence shown here is derived from an EMBL/GenBank/DDBJ whole genome shotgun (WGS) entry which is preliminary data.</text>
</comment>
<dbReference type="RefSeq" id="WP_157105063.1">
    <property type="nucleotide sequence ID" value="NZ_JAAXOM010000006.1"/>
</dbReference>
<organism evidence="1 2">
    <name type="scientific">Nocardia coubleae</name>
    <dbReference type="NCBI Taxonomy" id="356147"/>
    <lineage>
        <taxon>Bacteria</taxon>
        <taxon>Bacillati</taxon>
        <taxon>Actinomycetota</taxon>
        <taxon>Actinomycetes</taxon>
        <taxon>Mycobacteriales</taxon>
        <taxon>Nocardiaceae</taxon>
        <taxon>Nocardia</taxon>
    </lineage>
</organism>
<gene>
    <name evidence="1" type="ORF">HGA10_23550</name>
</gene>
<keyword evidence="2" id="KW-1185">Reference proteome</keyword>
<dbReference type="AlphaFoldDB" id="A0A846WC63"/>
<evidence type="ECO:0000313" key="2">
    <source>
        <dbReference type="Proteomes" id="UP000572007"/>
    </source>
</evidence>
<dbReference type="EMBL" id="JAAXOM010000006">
    <property type="protein sequence ID" value="NKX90266.1"/>
    <property type="molecule type" value="Genomic_DNA"/>
</dbReference>
<evidence type="ECO:0000313" key="1">
    <source>
        <dbReference type="EMBL" id="NKX90266.1"/>
    </source>
</evidence>
<dbReference type="Proteomes" id="UP000572007">
    <property type="component" value="Unassembled WGS sequence"/>
</dbReference>
<sequence length="108" mass="11825">MSVPPPIVEPTGPSRGQLLLSVNRALWGEVSAAVRAVLCKAEEGVISISFVVEGPITDDDRDLISCVAAEVVADFSDHCVDERIERVDPPTRVAVLPGWHIVFHRRER</sequence>
<dbReference type="InterPro" id="IPR058702">
    <property type="entry name" value="MafI2-like"/>
</dbReference>
<proteinExistence type="predicted"/>
<protein>
    <submittedName>
        <fullName evidence="1">Uncharacterized protein</fullName>
    </submittedName>
</protein>
<dbReference type="Pfam" id="PF26541">
    <property type="entry name" value="MafI2"/>
    <property type="match status" value="1"/>
</dbReference>
<reference evidence="1 2" key="1">
    <citation type="submission" date="2020-04" db="EMBL/GenBank/DDBJ databases">
        <title>MicrobeNet Type strains.</title>
        <authorList>
            <person name="Nicholson A.C."/>
        </authorList>
    </citation>
    <scope>NUCLEOTIDE SEQUENCE [LARGE SCALE GENOMIC DNA]</scope>
    <source>
        <strain evidence="1 2">DSM 44960</strain>
    </source>
</reference>